<evidence type="ECO:0000259" key="2">
    <source>
        <dbReference type="Pfam" id="PF13456"/>
    </source>
</evidence>
<dbReference type="EMBL" id="JAUESC010000384">
    <property type="protein sequence ID" value="KAK0582120.1"/>
    <property type="molecule type" value="Genomic_DNA"/>
</dbReference>
<dbReference type="Proteomes" id="UP001168877">
    <property type="component" value="Unassembled WGS sequence"/>
</dbReference>
<dbReference type="InterPro" id="IPR002156">
    <property type="entry name" value="RNaseH_domain"/>
</dbReference>
<dbReference type="GO" id="GO:0003676">
    <property type="term" value="F:nucleic acid binding"/>
    <property type="evidence" value="ECO:0007669"/>
    <property type="project" value="InterPro"/>
</dbReference>
<proteinExistence type="predicted"/>
<evidence type="ECO:0000313" key="3">
    <source>
        <dbReference type="EMBL" id="KAK0582120.1"/>
    </source>
</evidence>
<feature type="domain" description="RNase H type-1" evidence="2">
    <location>
        <begin position="55"/>
        <end position="111"/>
    </location>
</feature>
<evidence type="ECO:0000256" key="1">
    <source>
        <dbReference type="SAM" id="SignalP"/>
    </source>
</evidence>
<protein>
    <recommendedName>
        <fullName evidence="2">RNase H type-1 domain-containing protein</fullName>
    </recommendedName>
</protein>
<name>A0AA39S2M8_ACESA</name>
<keyword evidence="4" id="KW-1185">Reference proteome</keyword>
<dbReference type="Pfam" id="PF13456">
    <property type="entry name" value="RVT_3"/>
    <property type="match status" value="1"/>
</dbReference>
<feature type="signal peptide" evidence="1">
    <location>
        <begin position="1"/>
        <end position="23"/>
    </location>
</feature>
<comment type="caution">
    <text evidence="3">The sequence shown here is derived from an EMBL/GenBank/DDBJ whole genome shotgun (WGS) entry which is preliminary data.</text>
</comment>
<gene>
    <name evidence="3" type="ORF">LWI29_021708</name>
</gene>
<reference evidence="3" key="2">
    <citation type="submission" date="2023-06" db="EMBL/GenBank/DDBJ databases">
        <authorList>
            <person name="Swenson N.G."/>
            <person name="Wegrzyn J.L."/>
            <person name="Mcevoy S.L."/>
        </authorList>
    </citation>
    <scope>NUCLEOTIDE SEQUENCE</scope>
    <source>
        <strain evidence="3">NS2018</strain>
        <tissue evidence="3">Leaf</tissue>
    </source>
</reference>
<keyword evidence="1" id="KW-0732">Signal</keyword>
<evidence type="ECO:0000313" key="4">
    <source>
        <dbReference type="Proteomes" id="UP001168877"/>
    </source>
</evidence>
<reference evidence="3" key="1">
    <citation type="journal article" date="2022" name="Plant J.">
        <title>Strategies of tolerance reflected in two North American maple genomes.</title>
        <authorList>
            <person name="McEvoy S.L."/>
            <person name="Sezen U.U."/>
            <person name="Trouern-Trend A."/>
            <person name="McMahon S.M."/>
            <person name="Schaberg P.G."/>
            <person name="Yang J."/>
            <person name="Wegrzyn J.L."/>
            <person name="Swenson N.G."/>
        </authorList>
    </citation>
    <scope>NUCLEOTIDE SEQUENCE</scope>
    <source>
        <strain evidence="3">NS2018</strain>
    </source>
</reference>
<dbReference type="GO" id="GO:0004523">
    <property type="term" value="F:RNA-DNA hybrid ribonuclease activity"/>
    <property type="evidence" value="ECO:0007669"/>
    <property type="project" value="InterPro"/>
</dbReference>
<accession>A0AA39S2M8</accession>
<feature type="chain" id="PRO_5041273975" description="RNase H type-1 domain-containing protein" evidence="1">
    <location>
        <begin position="24"/>
        <end position="111"/>
    </location>
</feature>
<dbReference type="AlphaFoldDB" id="A0AA39S2M8"/>
<sequence>MILISRSLCFFVLISWPIRILKPYVSSFGAPRTWSKRNQKVKDAKWVNPDVWMYKAGVIMRDHKGLVMVSTTQPIFVSYSPQTAKAVAILHGIRFTDEKGLFPLVLESDAK</sequence>
<organism evidence="3 4">
    <name type="scientific">Acer saccharum</name>
    <name type="common">Sugar maple</name>
    <dbReference type="NCBI Taxonomy" id="4024"/>
    <lineage>
        <taxon>Eukaryota</taxon>
        <taxon>Viridiplantae</taxon>
        <taxon>Streptophyta</taxon>
        <taxon>Embryophyta</taxon>
        <taxon>Tracheophyta</taxon>
        <taxon>Spermatophyta</taxon>
        <taxon>Magnoliopsida</taxon>
        <taxon>eudicotyledons</taxon>
        <taxon>Gunneridae</taxon>
        <taxon>Pentapetalae</taxon>
        <taxon>rosids</taxon>
        <taxon>malvids</taxon>
        <taxon>Sapindales</taxon>
        <taxon>Sapindaceae</taxon>
        <taxon>Hippocastanoideae</taxon>
        <taxon>Acereae</taxon>
        <taxon>Acer</taxon>
    </lineage>
</organism>